<feature type="signal peptide" evidence="1">
    <location>
        <begin position="1"/>
        <end position="24"/>
    </location>
</feature>
<keyword evidence="1" id="KW-0732">Signal</keyword>
<accession>A0A1I4KZ96</accession>
<dbReference type="Proteomes" id="UP000198519">
    <property type="component" value="Unassembled WGS sequence"/>
</dbReference>
<gene>
    <name evidence="3" type="ORF">SAMN04487963_0168</name>
</gene>
<dbReference type="AlphaFoldDB" id="A0A1I4KZ96"/>
<evidence type="ECO:0000313" key="3">
    <source>
        <dbReference type="EMBL" id="SFL84001.1"/>
    </source>
</evidence>
<evidence type="ECO:0000256" key="1">
    <source>
        <dbReference type="SAM" id="SignalP"/>
    </source>
</evidence>
<protein>
    <submittedName>
        <fullName evidence="3">Uncharacterized iron-regulated protein</fullName>
    </submittedName>
</protein>
<dbReference type="SUPFAM" id="SSF159501">
    <property type="entry name" value="EreA/ChaN-like"/>
    <property type="match status" value="1"/>
</dbReference>
<feature type="chain" id="PRO_5011527178" evidence="1">
    <location>
        <begin position="25"/>
        <end position="335"/>
    </location>
</feature>
<dbReference type="RefSeq" id="WP_245749829.1">
    <property type="nucleotide sequence ID" value="NZ_FOUE01000001.1"/>
</dbReference>
<dbReference type="Pfam" id="PF04187">
    <property type="entry name" value="Cofac_haem_bdg"/>
    <property type="match status" value="1"/>
</dbReference>
<reference evidence="4" key="1">
    <citation type="submission" date="2016-10" db="EMBL/GenBank/DDBJ databases">
        <authorList>
            <person name="Varghese N."/>
            <person name="Submissions S."/>
        </authorList>
    </citation>
    <scope>NUCLEOTIDE SEQUENCE [LARGE SCALE GENOMIC DNA]</scope>
    <source>
        <strain evidence="4">CGMCC 1.7061</strain>
    </source>
</reference>
<dbReference type="InterPro" id="IPR007314">
    <property type="entry name" value="Cofac_haem-bd_dom"/>
</dbReference>
<feature type="domain" description="Haem-binding uptake Tiki superfamily ChaN" evidence="2">
    <location>
        <begin position="57"/>
        <end position="262"/>
    </location>
</feature>
<evidence type="ECO:0000313" key="4">
    <source>
        <dbReference type="Proteomes" id="UP000198519"/>
    </source>
</evidence>
<organism evidence="3 4">
    <name type="scientific">Marinobacter zhejiangensis</name>
    <dbReference type="NCBI Taxonomy" id="488535"/>
    <lineage>
        <taxon>Bacteria</taxon>
        <taxon>Pseudomonadati</taxon>
        <taxon>Pseudomonadota</taxon>
        <taxon>Gammaproteobacteria</taxon>
        <taxon>Pseudomonadales</taxon>
        <taxon>Marinobacteraceae</taxon>
        <taxon>Marinobacter</taxon>
    </lineage>
</organism>
<sequence>MRQLSQCLMVVALLAEAGCTTLNATDVATNPPLQTLYDTRLIDAATAAAQTLPALTPQLASADVVVIGEYHGHPAAHLLQSQVQQALYQARPNQVLTLEQFAIDRQPALDLYLQGETGEREMMEDAAAWDNYRASYRPLVEFAIANGLPVVAANAPANVVRCVGRLGPGYLDSLPAEVRDTLPEQPFVGSDAYRDKFLSAMGEGRHGAGDQGRLMNSYQAQLLRDNTMASRILLAHQQHPGAQIIHLTGTFHSESHLGTIEALQHRAPELSIAVLSPVHTNSDGEFPDIETHRHKGDVLYLLRPLPVPFKDPERQIQHFQQQFAGAPAVDCTPAR</sequence>
<name>A0A1I4KZ96_9GAMM</name>
<dbReference type="STRING" id="488535.SAMN04487963_0168"/>
<evidence type="ECO:0000259" key="2">
    <source>
        <dbReference type="Pfam" id="PF04187"/>
    </source>
</evidence>
<dbReference type="CDD" id="cd14727">
    <property type="entry name" value="ChanN-like"/>
    <property type="match status" value="1"/>
</dbReference>
<dbReference type="EMBL" id="FOUE01000001">
    <property type="protein sequence ID" value="SFL84001.1"/>
    <property type="molecule type" value="Genomic_DNA"/>
</dbReference>
<dbReference type="Gene3D" id="3.40.50.11550">
    <property type="match status" value="1"/>
</dbReference>
<proteinExistence type="predicted"/>
<keyword evidence="4" id="KW-1185">Reference proteome</keyword>